<gene>
    <name evidence="2" type="ORF">QWY31_08255</name>
</gene>
<protein>
    <submittedName>
        <fullName evidence="2">DUF4184 family protein</fullName>
    </submittedName>
</protein>
<dbReference type="Proteomes" id="UP001168552">
    <property type="component" value="Unassembled WGS sequence"/>
</dbReference>
<dbReference type="EMBL" id="JAUHJS010000004">
    <property type="protein sequence ID" value="MDN4165489.1"/>
    <property type="molecule type" value="Genomic_DNA"/>
</dbReference>
<feature type="transmembrane region" description="Helical" evidence="1">
    <location>
        <begin position="50"/>
        <end position="72"/>
    </location>
</feature>
<dbReference type="RefSeq" id="WP_320004022.1">
    <property type="nucleotide sequence ID" value="NZ_JAUHJS010000004.1"/>
</dbReference>
<feature type="transmembrane region" description="Helical" evidence="1">
    <location>
        <begin position="186"/>
        <end position="208"/>
    </location>
</feature>
<evidence type="ECO:0000313" key="2">
    <source>
        <dbReference type="EMBL" id="MDN4165489.1"/>
    </source>
</evidence>
<evidence type="ECO:0000256" key="1">
    <source>
        <dbReference type="SAM" id="Phobius"/>
    </source>
</evidence>
<dbReference type="InterPro" id="IPR025238">
    <property type="entry name" value="DUF4184"/>
</dbReference>
<organism evidence="2 3">
    <name type="scientific">Shiella aurantiaca</name>
    <dbReference type="NCBI Taxonomy" id="3058365"/>
    <lineage>
        <taxon>Bacteria</taxon>
        <taxon>Pseudomonadati</taxon>
        <taxon>Bacteroidota</taxon>
        <taxon>Cytophagia</taxon>
        <taxon>Cytophagales</taxon>
        <taxon>Shiellaceae</taxon>
        <taxon>Shiella</taxon>
    </lineage>
</organism>
<keyword evidence="3" id="KW-1185">Reference proteome</keyword>
<name>A0ABT8F5G0_9BACT</name>
<proteinExistence type="predicted"/>
<dbReference type="Pfam" id="PF13803">
    <property type="entry name" value="DUF4184"/>
    <property type="match status" value="1"/>
</dbReference>
<accession>A0ABT8F5G0</accession>
<feature type="transmembrane region" description="Helical" evidence="1">
    <location>
        <begin position="214"/>
        <end position="235"/>
    </location>
</feature>
<evidence type="ECO:0000313" key="3">
    <source>
        <dbReference type="Proteomes" id="UP001168552"/>
    </source>
</evidence>
<comment type="caution">
    <text evidence="2">The sequence shown here is derived from an EMBL/GenBank/DDBJ whole genome shotgun (WGS) entry which is preliminary data.</text>
</comment>
<keyword evidence="1" id="KW-0472">Membrane</keyword>
<sequence>MPFTFSHPAIILPLRKSRYVSVSALVIGSMSPDFEYILKLKLHATISHTFLGAFILDLPICIGLYLVFHAWVKRPLLRNSPHFISSRLGDLYALNVWEEVKKRGHILISSFLIGIFSHFLWDSFTHENTFSVNALPFLQTTVDLGIFNLPLYRVLQHVSTLLGAWAIYYCLQQMPVQSMNYKKDKAFWLVSLLAMGFILGLRGAMGFIHFGHFVASVLGACVYALMLSGLLFSIYKKN</sequence>
<reference evidence="2" key="1">
    <citation type="submission" date="2023-06" db="EMBL/GenBank/DDBJ databases">
        <title>Cytophagales bacterium Strain LB-30, isolated from soil.</title>
        <authorList>
            <person name="Liu B."/>
        </authorList>
    </citation>
    <scope>NUCLEOTIDE SEQUENCE</scope>
    <source>
        <strain evidence="2">LB-30</strain>
    </source>
</reference>
<keyword evidence="1" id="KW-0812">Transmembrane</keyword>
<keyword evidence="1" id="KW-1133">Transmembrane helix</keyword>